<dbReference type="Proteomes" id="UP001138661">
    <property type="component" value="Unassembled WGS sequence"/>
</dbReference>
<gene>
    <name evidence="1" type="ORF">KX928_23370</name>
</gene>
<evidence type="ECO:0000313" key="2">
    <source>
        <dbReference type="Proteomes" id="UP001138661"/>
    </source>
</evidence>
<accession>A0A9X1G027</accession>
<protein>
    <recommendedName>
        <fullName evidence="3">Tail fiber protein</fullName>
    </recommendedName>
</protein>
<evidence type="ECO:0000313" key="1">
    <source>
        <dbReference type="EMBL" id="MBW4710741.1"/>
    </source>
</evidence>
<evidence type="ECO:0008006" key="3">
    <source>
        <dbReference type="Google" id="ProtNLM"/>
    </source>
</evidence>
<dbReference type="AlphaFoldDB" id="A0A9X1G027"/>
<keyword evidence="2" id="KW-1185">Reference proteome</keyword>
<organism evidence="1 2">
    <name type="scientific">Roseobacter insulae</name>
    <dbReference type="NCBI Taxonomy" id="2859783"/>
    <lineage>
        <taxon>Bacteria</taxon>
        <taxon>Pseudomonadati</taxon>
        <taxon>Pseudomonadota</taxon>
        <taxon>Alphaproteobacteria</taxon>
        <taxon>Rhodobacterales</taxon>
        <taxon>Roseobacteraceae</taxon>
        <taxon>Roseobacter</taxon>
    </lineage>
</organism>
<dbReference type="RefSeq" id="WP_219507859.1">
    <property type="nucleotide sequence ID" value="NZ_JAHXDN010000010.1"/>
</dbReference>
<sequence length="376" mass="38507">MTTEAFTPTPIRIIAGTGPYSVDHPYQEGGLIVRVLGTSTITVLDPADYTVNPVSSDITGDVTLSVGAATTYAGDDLQILRKTNPEQGWQGQGGAREKSLEAQLDIVTQAIQDTEAELDRTFKVASGVIGDLPGDRAGKALIFDVDGSPIPGPDADAITDAQANATLAAQAAQDAADAAALAATFDPANFQPVDGSLTALSGAPVGAKGLELLATTGGTQIRAIAGIVNGQLCGVGEVSLHLRGVVPAGKMELNGAPFPYDDFPELGAYMGYNPGDSVPIPDVRGYGLRFWDNGRGIDIGRVIGSLQASQVGNHLHPVAGQIADGNGTFNGGYSDLGFAPDGPAYYSGNTTNNPTGGGAENIMLNAAFMACVQFEA</sequence>
<reference evidence="1" key="1">
    <citation type="submission" date="2021-07" db="EMBL/GenBank/DDBJ databases">
        <title>Roseobacter insulae sp. nov., isolated from a tidal flat.</title>
        <authorList>
            <person name="Park S."/>
            <person name="Yoon J.-H."/>
        </authorList>
    </citation>
    <scope>NUCLEOTIDE SEQUENCE</scope>
    <source>
        <strain evidence="1">YSTF-M11</strain>
    </source>
</reference>
<dbReference type="EMBL" id="JAHXDN010000010">
    <property type="protein sequence ID" value="MBW4710741.1"/>
    <property type="molecule type" value="Genomic_DNA"/>
</dbReference>
<comment type="caution">
    <text evidence="1">The sequence shown here is derived from an EMBL/GenBank/DDBJ whole genome shotgun (WGS) entry which is preliminary data.</text>
</comment>
<name>A0A9X1G027_9RHOB</name>
<proteinExistence type="predicted"/>